<dbReference type="SUPFAM" id="SSF103506">
    <property type="entry name" value="Mitochondrial carrier"/>
    <property type="match status" value="1"/>
</dbReference>
<keyword evidence="5" id="KW-0677">Repeat</keyword>
<evidence type="ECO:0000256" key="10">
    <source>
        <dbReference type="PROSITE-ProRule" id="PRU00282"/>
    </source>
</evidence>
<comment type="similarity">
    <text evidence="2 11">Belongs to the mitochondrial carrier (TC 2.A.29) family.</text>
</comment>
<evidence type="ECO:0000313" key="14">
    <source>
        <dbReference type="Proteomes" id="UP001412239"/>
    </source>
</evidence>
<organism evidence="13 14">
    <name type="scientific">Tuber aestivum</name>
    <name type="common">summer truffle</name>
    <dbReference type="NCBI Taxonomy" id="59557"/>
    <lineage>
        <taxon>Eukaryota</taxon>
        <taxon>Fungi</taxon>
        <taxon>Dikarya</taxon>
        <taxon>Ascomycota</taxon>
        <taxon>Pezizomycotina</taxon>
        <taxon>Pezizomycetes</taxon>
        <taxon>Pezizales</taxon>
        <taxon>Tuberaceae</taxon>
        <taxon>Tuber</taxon>
    </lineage>
</organism>
<dbReference type="AlphaFoldDB" id="A0A292PLN9"/>
<dbReference type="GO" id="GO:0015227">
    <property type="term" value="F:O-acyl-L-carnitine transmembrane transporter activity"/>
    <property type="evidence" value="ECO:0007669"/>
    <property type="project" value="TreeGrafter"/>
</dbReference>
<keyword evidence="14" id="KW-1185">Reference proteome</keyword>
<evidence type="ECO:0000256" key="4">
    <source>
        <dbReference type="ARBA" id="ARBA00022692"/>
    </source>
</evidence>
<evidence type="ECO:0008006" key="15">
    <source>
        <dbReference type="Google" id="ProtNLM"/>
    </source>
</evidence>
<keyword evidence="3 11" id="KW-0813">Transport</keyword>
<dbReference type="PROSITE" id="PS50920">
    <property type="entry name" value="SOLCAR"/>
    <property type="match status" value="3"/>
</dbReference>
<evidence type="ECO:0000256" key="11">
    <source>
        <dbReference type="RuleBase" id="RU000488"/>
    </source>
</evidence>
<evidence type="ECO:0000256" key="9">
    <source>
        <dbReference type="ARBA" id="ARBA00023136"/>
    </source>
</evidence>
<dbReference type="Pfam" id="PF00153">
    <property type="entry name" value="Mito_carr"/>
    <property type="match status" value="3"/>
</dbReference>
<evidence type="ECO:0000256" key="2">
    <source>
        <dbReference type="ARBA" id="ARBA00006375"/>
    </source>
</evidence>
<comment type="subcellular location">
    <subcellularLocation>
        <location evidence="1">Mitochondrion membrane</location>
        <topology evidence="1">Multi-pass membrane protein</topology>
    </subcellularLocation>
</comment>
<protein>
    <recommendedName>
        <fullName evidence="15">Mitochondrial carrier</fullName>
    </recommendedName>
</protein>
<keyword evidence="7 12" id="KW-1133">Transmembrane helix</keyword>
<evidence type="ECO:0000256" key="3">
    <source>
        <dbReference type="ARBA" id="ARBA00022448"/>
    </source>
</evidence>
<evidence type="ECO:0000256" key="7">
    <source>
        <dbReference type="ARBA" id="ARBA00022989"/>
    </source>
</evidence>
<dbReference type="GO" id="GO:1902603">
    <property type="term" value="P:carnitine transmembrane transport"/>
    <property type="evidence" value="ECO:0007669"/>
    <property type="project" value="TreeGrafter"/>
</dbReference>
<evidence type="ECO:0000256" key="12">
    <source>
        <dbReference type="SAM" id="Phobius"/>
    </source>
</evidence>
<dbReference type="PANTHER" id="PTHR45624:SF4">
    <property type="entry name" value="CONGESTED-LIKE TRACHEA PROTEIN-RELATED"/>
    <property type="match status" value="1"/>
</dbReference>
<dbReference type="InterPro" id="IPR050567">
    <property type="entry name" value="Mitochondrial_Carrier"/>
</dbReference>
<dbReference type="InterPro" id="IPR018108">
    <property type="entry name" value="MCP_transmembrane"/>
</dbReference>
<dbReference type="Gene3D" id="1.50.40.10">
    <property type="entry name" value="Mitochondrial carrier domain"/>
    <property type="match status" value="2"/>
</dbReference>
<name>A0A292PLN9_9PEZI</name>
<feature type="transmembrane region" description="Helical" evidence="12">
    <location>
        <begin position="259"/>
        <end position="280"/>
    </location>
</feature>
<sequence length="443" mass="47294">MRNTRDFWRAKQGLKFLGALARSSYWSPCSHATFTSHLTLSRGSPGAPRLSQRTNFTSSTKPLQISAVSESASPLFFIRLLANTCLAKLKFYIFFCDSTAVHLELSITTEDCSTLGRAWARVGVSLNDMSTLSGKSALPSKEGTQQELRQDTLAAQSPSLSGLRSLVAGGVGGVFAVISGHPFDLVKVRLQTAGKGVYSGAFDVVRKTAAREGMVRGLYAGISAPLIGVTPMCEFPSGYDVGKNIVRCSTRVHDNQMSIAQISFAGFFSAIPMTLITAPFERVKVLLQVQGQTGEKRYSGGIDVVRQLYRGGGIRSIFRGSTATLARDGPGSAAYFATYEYIKRRLTPEVEGKLSMGAVMVAGGAAGMAMWLLVFPVDTVKSRLQSAEGKPTIGSVVRGIHGSGGLKAFFPGLGPALARSVPANSMCFLGVELAHKMMDKTFG</sequence>
<evidence type="ECO:0000256" key="5">
    <source>
        <dbReference type="ARBA" id="ARBA00022737"/>
    </source>
</evidence>
<dbReference type="PANTHER" id="PTHR45624">
    <property type="entry name" value="MITOCHONDRIAL BASIC AMINO ACIDS TRANSPORTER-RELATED"/>
    <property type="match status" value="1"/>
</dbReference>
<dbReference type="GO" id="GO:0031966">
    <property type="term" value="C:mitochondrial membrane"/>
    <property type="evidence" value="ECO:0007669"/>
    <property type="project" value="UniProtKB-SubCell"/>
</dbReference>
<gene>
    <name evidence="13" type="ORF">GSTUAT00007320001</name>
</gene>
<keyword evidence="4 10" id="KW-0812">Transmembrane</keyword>
<keyword evidence="8" id="KW-0496">Mitochondrion</keyword>
<feature type="repeat" description="Solcar" evidence="10">
    <location>
        <begin position="160"/>
        <end position="245"/>
    </location>
</feature>
<evidence type="ECO:0000256" key="1">
    <source>
        <dbReference type="ARBA" id="ARBA00004225"/>
    </source>
</evidence>
<dbReference type="InterPro" id="IPR023395">
    <property type="entry name" value="MCP_dom_sf"/>
</dbReference>
<keyword evidence="6" id="KW-0999">Mitochondrion inner membrane</keyword>
<feature type="transmembrane region" description="Helical" evidence="12">
    <location>
        <begin position="354"/>
        <end position="375"/>
    </location>
</feature>
<evidence type="ECO:0000256" key="6">
    <source>
        <dbReference type="ARBA" id="ARBA00022792"/>
    </source>
</evidence>
<evidence type="ECO:0000313" key="13">
    <source>
        <dbReference type="EMBL" id="CUS08592.1"/>
    </source>
</evidence>
<accession>A0A292PLN9</accession>
<keyword evidence="9 10" id="KW-0472">Membrane</keyword>
<dbReference type="EMBL" id="LN891123">
    <property type="protein sequence ID" value="CUS08592.1"/>
    <property type="molecule type" value="Genomic_DNA"/>
</dbReference>
<dbReference type="Proteomes" id="UP001412239">
    <property type="component" value="Unassembled WGS sequence"/>
</dbReference>
<dbReference type="GO" id="GO:0006839">
    <property type="term" value="P:mitochondrial transport"/>
    <property type="evidence" value="ECO:0007669"/>
    <property type="project" value="TreeGrafter"/>
</dbReference>
<evidence type="ECO:0000256" key="8">
    <source>
        <dbReference type="ARBA" id="ARBA00023128"/>
    </source>
</evidence>
<proteinExistence type="inferred from homology"/>
<feature type="repeat" description="Solcar" evidence="10">
    <location>
        <begin position="257"/>
        <end position="345"/>
    </location>
</feature>
<reference evidence="13" key="1">
    <citation type="submission" date="2015-10" db="EMBL/GenBank/DDBJ databases">
        <authorList>
            <person name="Regsiter A."/>
            <person name="william w."/>
        </authorList>
    </citation>
    <scope>NUCLEOTIDE SEQUENCE</scope>
    <source>
        <strain evidence="13">Montdore</strain>
    </source>
</reference>
<feature type="repeat" description="Solcar" evidence="10">
    <location>
        <begin position="354"/>
        <end position="437"/>
    </location>
</feature>